<comment type="caution">
    <text evidence="3">The sequence shown here is derived from an EMBL/GenBank/DDBJ whole genome shotgun (WGS) entry which is preliminary data.</text>
</comment>
<dbReference type="AlphaFoldDB" id="A0A370DW82"/>
<dbReference type="EMBL" id="QFXD01000186">
    <property type="protein sequence ID" value="RDH89963.1"/>
    <property type="molecule type" value="Genomic_DNA"/>
</dbReference>
<dbReference type="InterPro" id="IPR033186">
    <property type="entry name" value="HerA_C"/>
</dbReference>
<dbReference type="Pfam" id="PF05872">
    <property type="entry name" value="HerA_C"/>
    <property type="match status" value="1"/>
</dbReference>
<feature type="region of interest" description="Disordered" evidence="1">
    <location>
        <begin position="17"/>
        <end position="41"/>
    </location>
</feature>
<gene>
    <name evidence="3" type="ORF">DIZ79_10360</name>
</gene>
<proteinExistence type="predicted"/>
<feature type="compositionally biased region" description="Basic residues" evidence="1">
    <location>
        <begin position="29"/>
        <end position="40"/>
    </location>
</feature>
<evidence type="ECO:0000313" key="3">
    <source>
        <dbReference type="EMBL" id="RDH89963.1"/>
    </source>
</evidence>
<accession>A0A370DW82</accession>
<sequence length="74" mass="7849">MNGASWIGCGLFGAYEQQTQEGSEEKAPKRSRSNGGRKRQGVGEAFVKSVARAIGSNLGQQIIRGILGSIIGKR</sequence>
<dbReference type="Proteomes" id="UP000255508">
    <property type="component" value="Unassembled WGS sequence"/>
</dbReference>
<organism evidence="3 4">
    <name type="scientific">endosymbiont of Lamellibrachia luymesi</name>
    <dbReference type="NCBI Taxonomy" id="2200907"/>
    <lineage>
        <taxon>Bacteria</taxon>
        <taxon>Pseudomonadati</taxon>
        <taxon>Pseudomonadota</taxon>
        <taxon>Gammaproteobacteria</taxon>
        <taxon>sulfur-oxidizing symbionts</taxon>
    </lineage>
</organism>
<evidence type="ECO:0000256" key="1">
    <source>
        <dbReference type="SAM" id="MobiDB-lite"/>
    </source>
</evidence>
<evidence type="ECO:0000259" key="2">
    <source>
        <dbReference type="Pfam" id="PF05872"/>
    </source>
</evidence>
<feature type="domain" description="Helicase HerA-like C-terminal" evidence="2">
    <location>
        <begin position="23"/>
        <end position="73"/>
    </location>
</feature>
<evidence type="ECO:0000313" key="4">
    <source>
        <dbReference type="Proteomes" id="UP000255508"/>
    </source>
</evidence>
<reference evidence="3 4" key="1">
    <citation type="journal article" date="2018" name="ISME J.">
        <title>Endosymbiont genomes yield clues of tubeworm success.</title>
        <authorList>
            <person name="Li Y."/>
            <person name="Liles M.R."/>
            <person name="Halanych K.M."/>
        </authorList>
    </citation>
    <scope>NUCLEOTIDE SEQUENCE [LARGE SCALE GENOMIC DNA]</scope>
    <source>
        <strain evidence="3">A1422</strain>
    </source>
</reference>
<name>A0A370DW82_9GAMM</name>
<protein>
    <recommendedName>
        <fullName evidence="2">Helicase HerA-like C-terminal domain-containing protein</fullName>
    </recommendedName>
</protein>